<reference evidence="2" key="1">
    <citation type="journal article" date="2023" name="Nat. Plants">
        <title>Single-cell RNA sequencing provides a high-resolution roadmap for understanding the multicellular compartmentation of specialized metabolism.</title>
        <authorList>
            <person name="Sun S."/>
            <person name="Shen X."/>
            <person name="Li Y."/>
            <person name="Li Y."/>
            <person name="Wang S."/>
            <person name="Li R."/>
            <person name="Zhang H."/>
            <person name="Shen G."/>
            <person name="Guo B."/>
            <person name="Wei J."/>
            <person name="Xu J."/>
            <person name="St-Pierre B."/>
            <person name="Chen S."/>
            <person name="Sun C."/>
        </authorList>
    </citation>
    <scope>NUCLEOTIDE SEQUENCE [LARGE SCALE GENOMIC DNA]</scope>
</reference>
<proteinExistence type="predicted"/>
<protein>
    <submittedName>
        <fullName evidence="1">Uncharacterized protein</fullName>
    </submittedName>
</protein>
<evidence type="ECO:0000313" key="1">
    <source>
        <dbReference type="EMBL" id="KAI5662207.1"/>
    </source>
</evidence>
<evidence type="ECO:0000313" key="2">
    <source>
        <dbReference type="Proteomes" id="UP001060085"/>
    </source>
</evidence>
<keyword evidence="2" id="KW-1185">Reference proteome</keyword>
<dbReference type="EMBL" id="CM044705">
    <property type="protein sequence ID" value="KAI5662207.1"/>
    <property type="molecule type" value="Genomic_DNA"/>
</dbReference>
<comment type="caution">
    <text evidence="1">The sequence shown here is derived from an EMBL/GenBank/DDBJ whole genome shotgun (WGS) entry which is preliminary data.</text>
</comment>
<organism evidence="1 2">
    <name type="scientific">Catharanthus roseus</name>
    <name type="common">Madagascar periwinkle</name>
    <name type="synonym">Vinca rosea</name>
    <dbReference type="NCBI Taxonomy" id="4058"/>
    <lineage>
        <taxon>Eukaryota</taxon>
        <taxon>Viridiplantae</taxon>
        <taxon>Streptophyta</taxon>
        <taxon>Embryophyta</taxon>
        <taxon>Tracheophyta</taxon>
        <taxon>Spermatophyta</taxon>
        <taxon>Magnoliopsida</taxon>
        <taxon>eudicotyledons</taxon>
        <taxon>Gunneridae</taxon>
        <taxon>Pentapetalae</taxon>
        <taxon>asterids</taxon>
        <taxon>lamiids</taxon>
        <taxon>Gentianales</taxon>
        <taxon>Apocynaceae</taxon>
        <taxon>Rauvolfioideae</taxon>
        <taxon>Vinceae</taxon>
        <taxon>Catharanthinae</taxon>
        <taxon>Catharanthus</taxon>
    </lineage>
</organism>
<gene>
    <name evidence="1" type="ORF">M9H77_21530</name>
</gene>
<accession>A0ACC0AQD8</accession>
<dbReference type="Proteomes" id="UP001060085">
    <property type="component" value="Linkage Group LG05"/>
</dbReference>
<name>A0ACC0AQD8_CATRO</name>
<sequence>MVFDTDGPRVSLTVTPKKEKDPCEKRSKKVIIYPLHWDGRLQRRRRLGRGMDLNEEKRSGVGQSIFEMEHGAINIKGLLISYKYQAVDEHLRTIFLALKEHIVNLSLSYKNKKKNSLELHFIDHLSKEEQMKLVEALNKVVSFFYQASLVTLSHLYSFILIYDQRFCEKPSG</sequence>